<feature type="transmembrane region" description="Helical" evidence="1">
    <location>
        <begin position="309"/>
        <end position="329"/>
    </location>
</feature>
<feature type="transmembrane region" description="Helical" evidence="1">
    <location>
        <begin position="240"/>
        <end position="260"/>
    </location>
</feature>
<feature type="transmembrane region" description="Helical" evidence="1">
    <location>
        <begin position="138"/>
        <end position="159"/>
    </location>
</feature>
<evidence type="ECO:0000259" key="2">
    <source>
        <dbReference type="PROSITE" id="PS50022"/>
    </source>
</evidence>
<dbReference type="PROSITE" id="PS50022">
    <property type="entry name" value="FA58C_3"/>
    <property type="match status" value="1"/>
</dbReference>
<dbReference type="Gene3D" id="2.60.120.260">
    <property type="entry name" value="Galactose-binding domain-like"/>
    <property type="match status" value="1"/>
</dbReference>
<keyword evidence="1" id="KW-0472">Membrane</keyword>
<comment type="caution">
    <text evidence="3">The sequence shown here is derived from an EMBL/GenBank/DDBJ whole genome shotgun (WGS) entry which is preliminary data.</text>
</comment>
<dbReference type="Pfam" id="PF00754">
    <property type="entry name" value="F5_F8_type_C"/>
    <property type="match status" value="1"/>
</dbReference>
<feature type="transmembrane region" description="Helical" evidence="1">
    <location>
        <begin position="344"/>
        <end position="362"/>
    </location>
</feature>
<dbReference type="InterPro" id="IPR008979">
    <property type="entry name" value="Galactose-bd-like_sf"/>
</dbReference>
<evidence type="ECO:0000313" key="3">
    <source>
        <dbReference type="EMBL" id="KKR83043.1"/>
    </source>
</evidence>
<dbReference type="PATRIC" id="fig|1618424.3.peg.705"/>
<feature type="transmembrane region" description="Helical" evidence="1">
    <location>
        <begin position="12"/>
        <end position="30"/>
    </location>
</feature>
<dbReference type="SUPFAM" id="SSF49785">
    <property type="entry name" value="Galactose-binding domain-like"/>
    <property type="match status" value="1"/>
</dbReference>
<evidence type="ECO:0000313" key="4">
    <source>
        <dbReference type="Proteomes" id="UP000034601"/>
    </source>
</evidence>
<sequence length="685" mass="78600">MIKTIVNNMQKRPTLPVFLVLLSVVILTYPKVPLIFFQQDEWYSFGTKILLGWDLIFYRFTEGDINHFVPLGNLISLITFYLFKLNFVGYNLIGLSIHLLNGFLLFLLGKKIFRNVLTAFLSSILFLTFSSAGELVMWPLVSLNTLSLTLGLLGWYLLIDERSLKRPLVTAFLVALLITLAVLIIEYSAGLWIFLPVVFLVNSSKLNFKKVVIFLGPLILFGLGYLFLRLPNSGVASANMSYLLTKILSTSLAYVGQLFISEPMINLLRLFTDIRPFLLAEDKLFTVNMVLGGLIILGGLILAKKTKVVFNPLVLSVALILSSAIPYLFIPGSADQFLLYPERYFYFGLAGAALFLGSLWGISKHSQYRLFRGLMIIVVSLYLLIGVGGNWQKQESLYQEGIIRKNILQTIKNDYPQLPPRTIFYLTSNKSFYGLPEDIRTSPFQSGLGQTLLVWYHSTENFPQDFFQNRFLWEITDQGYKQIRDRGFGYFYDFDFLAQTIKEQKLPLESVLAFEYDHQSNNLTNTSKQIRQRLEGFLVDKEEIDHSIWSASASSNKADIKLAFDGKQTTFWDSKLPIASPQDIIIDLKNTQILSSLQITSQSSKDQNRNGYQILLSEDKQDWQEVFYDKLYPPKDSVVNIYFVPQKAQFLNIRQIGDHQYATWVINEIKVYRAIKKDENERIFY</sequence>
<dbReference type="InterPro" id="IPR000421">
    <property type="entry name" value="FA58C"/>
</dbReference>
<feature type="transmembrane region" description="Helical" evidence="1">
    <location>
        <begin position="89"/>
        <end position="108"/>
    </location>
</feature>
<protein>
    <recommendedName>
        <fullName evidence="2">F5/8 type C domain-containing protein</fullName>
    </recommendedName>
</protein>
<dbReference type="Proteomes" id="UP000034601">
    <property type="component" value="Unassembled WGS sequence"/>
</dbReference>
<dbReference type="AlphaFoldDB" id="A0A0G0U1Q5"/>
<accession>A0A0G0U1Q5</accession>
<keyword evidence="1" id="KW-0812">Transmembrane</keyword>
<keyword evidence="1" id="KW-1133">Transmembrane helix</keyword>
<feature type="transmembrane region" description="Helical" evidence="1">
    <location>
        <begin position="211"/>
        <end position="228"/>
    </location>
</feature>
<reference evidence="3 4" key="1">
    <citation type="journal article" date="2015" name="Nature">
        <title>rRNA introns, odd ribosomes, and small enigmatic genomes across a large radiation of phyla.</title>
        <authorList>
            <person name="Brown C.T."/>
            <person name="Hug L.A."/>
            <person name="Thomas B.C."/>
            <person name="Sharon I."/>
            <person name="Castelle C.J."/>
            <person name="Singh A."/>
            <person name="Wilkins M.J."/>
            <person name="Williams K.H."/>
            <person name="Banfield J.F."/>
        </authorList>
    </citation>
    <scope>NUCLEOTIDE SEQUENCE [LARGE SCALE GENOMIC DNA]</scope>
</reference>
<feature type="transmembrane region" description="Helical" evidence="1">
    <location>
        <begin position="374"/>
        <end position="391"/>
    </location>
</feature>
<feature type="transmembrane region" description="Helical" evidence="1">
    <location>
        <begin position="171"/>
        <end position="199"/>
    </location>
</feature>
<proteinExistence type="predicted"/>
<feature type="domain" description="F5/8 type C" evidence="2">
    <location>
        <begin position="527"/>
        <end position="674"/>
    </location>
</feature>
<dbReference type="EMBL" id="LCAB01000008">
    <property type="protein sequence ID" value="KKR83043.1"/>
    <property type="molecule type" value="Genomic_DNA"/>
</dbReference>
<feature type="transmembrane region" description="Helical" evidence="1">
    <location>
        <begin position="115"/>
        <end position="132"/>
    </location>
</feature>
<name>A0A0G0U1Q5_9BACT</name>
<gene>
    <name evidence="3" type="ORF">UU29_C0008G0152</name>
</gene>
<evidence type="ECO:0000256" key="1">
    <source>
        <dbReference type="SAM" id="Phobius"/>
    </source>
</evidence>
<feature type="transmembrane region" description="Helical" evidence="1">
    <location>
        <begin position="284"/>
        <end position="302"/>
    </location>
</feature>
<organism evidence="3 4">
    <name type="scientific">Candidatus Daviesbacteria bacterium GW2011_GWA2_40_9</name>
    <dbReference type="NCBI Taxonomy" id="1618424"/>
    <lineage>
        <taxon>Bacteria</taxon>
        <taxon>Candidatus Daviesiibacteriota</taxon>
    </lineage>
</organism>